<protein>
    <submittedName>
        <fullName evidence="1">Uncharacterized protein</fullName>
    </submittedName>
</protein>
<dbReference type="Proteomes" id="UP000239425">
    <property type="component" value="Unassembled WGS sequence"/>
</dbReference>
<accession>A0A2S5R752</accession>
<comment type="caution">
    <text evidence="1">The sequence shown here is derived from an EMBL/GenBank/DDBJ whole genome shotgun (WGS) entry which is preliminary data.</text>
</comment>
<evidence type="ECO:0000313" key="2">
    <source>
        <dbReference type="Proteomes" id="UP000239425"/>
    </source>
</evidence>
<gene>
    <name evidence="1" type="ORF">HCUR_01390</name>
</gene>
<keyword evidence="2" id="KW-1185">Reference proteome</keyword>
<evidence type="ECO:0000313" key="1">
    <source>
        <dbReference type="EMBL" id="PPE03171.1"/>
    </source>
</evidence>
<reference evidence="1 2" key="1">
    <citation type="submission" date="2017-11" db="EMBL/GenBank/DDBJ databases">
        <title>Comparative genomic analysis of Holospora spp., intranuclear symbionts of paramecia.</title>
        <authorList>
            <person name="Garushyants S.K."/>
            <person name="Beliavskaya A."/>
            <person name="Malko D.B."/>
            <person name="Logacheva M.D."/>
            <person name="Rautian M.S."/>
            <person name="Gelfand M.S."/>
        </authorList>
    </citation>
    <scope>NUCLEOTIDE SEQUENCE [LARGE SCALE GENOMIC DNA]</scope>
    <source>
        <strain evidence="2">02AZ16</strain>
    </source>
</reference>
<dbReference type="EMBL" id="PHHC01000133">
    <property type="protein sequence ID" value="PPE03171.1"/>
    <property type="molecule type" value="Genomic_DNA"/>
</dbReference>
<proteinExistence type="predicted"/>
<name>A0A2S5R752_9PROT</name>
<dbReference type="AlphaFoldDB" id="A0A2S5R752"/>
<organism evidence="1 2">
    <name type="scientific">Holospora curviuscula</name>
    <dbReference type="NCBI Taxonomy" id="1082868"/>
    <lineage>
        <taxon>Bacteria</taxon>
        <taxon>Pseudomonadati</taxon>
        <taxon>Pseudomonadota</taxon>
        <taxon>Alphaproteobacteria</taxon>
        <taxon>Holosporales</taxon>
        <taxon>Holosporaceae</taxon>
        <taxon>Holospora</taxon>
    </lineage>
</organism>
<sequence length="48" mass="5490">MCQHEYTNLTVAETVKALILNKLNIFFDQAIQPDGLNLHRFGEVIIFA</sequence>